<evidence type="ECO:0000313" key="10">
    <source>
        <dbReference type="Proteomes" id="UP000494106"/>
    </source>
</evidence>
<evidence type="ECO:0000256" key="2">
    <source>
        <dbReference type="ARBA" id="ARBA00010532"/>
    </source>
</evidence>
<dbReference type="Proteomes" id="UP000494106">
    <property type="component" value="Unassembled WGS sequence"/>
</dbReference>
<evidence type="ECO:0000256" key="8">
    <source>
        <dbReference type="SAM" id="Phobius"/>
    </source>
</evidence>
<keyword evidence="5 8" id="KW-1133">Transmembrane helix</keyword>
<proteinExistence type="inferred from homology"/>
<keyword evidence="6 8" id="KW-0472">Membrane</keyword>
<sequence length="527" mass="59542">MACCRSGTTKEMPQIAPLPSGMKIGKRFRVPPVSKMRGRTPTWLYIFAATSALLAVVALGGALAWSRIFDSVLASQLKLTPNSRSFQNWVAPSVPLYFDIYLFNWTNADMFPEKPVLNQIGPFSFREERVHVNVTFNENGTMSYRTHRRWYFDEERSNGNLEDEITSINGVAASAAYRARSWGYLQQKGLSIGLKMFKQQFSVTKTASELLFEGYNDSLLDLAKSLPASTTGGAPPVDKFGWFYGRNDTLDTDGYMEITTGQHRGTVPGQIVRWNFEDHLPYYSGECSKLLGSAGEFVPRNLTEESVFTMFVPDLCRTVNMDYVESGEVEGLNYHKYALSQRSFDNSTVSSANTCFCNGPCAWSGVMNVSACRYDSPAFISLPHFLYGDELRSLVDGMYPDPELHDFYFAVEPKLGIPVEVAARFQLNMFIDSVENVDLYSNVPRMLFPIFWVEQKVQMEYRVLEELKYVRAILDWGAVVCACAALFFAILVAIATCWARKPQYLKTELLTSFEKPKDEAELKLNPK</sequence>
<dbReference type="GO" id="GO:0005737">
    <property type="term" value="C:cytoplasm"/>
    <property type="evidence" value="ECO:0007669"/>
    <property type="project" value="TreeGrafter"/>
</dbReference>
<evidence type="ECO:0000256" key="1">
    <source>
        <dbReference type="ARBA" id="ARBA00004236"/>
    </source>
</evidence>
<dbReference type="PANTHER" id="PTHR11923:SF93">
    <property type="entry name" value="GH07959P-RELATED"/>
    <property type="match status" value="1"/>
</dbReference>
<keyword evidence="7" id="KW-0325">Glycoprotein</keyword>
<reference evidence="9 10" key="1">
    <citation type="submission" date="2020-04" db="EMBL/GenBank/DDBJ databases">
        <authorList>
            <person name="Wallbank WR R."/>
            <person name="Pardo Diaz C."/>
            <person name="Kozak K."/>
            <person name="Martin S."/>
            <person name="Jiggins C."/>
            <person name="Moest M."/>
            <person name="Warren A I."/>
            <person name="Byers J.R.P. K."/>
            <person name="Montejo-Kovacevich G."/>
            <person name="Yen C E."/>
        </authorList>
    </citation>
    <scope>NUCLEOTIDE SEQUENCE [LARGE SCALE GENOMIC DNA]</scope>
</reference>
<dbReference type="InterPro" id="IPR002159">
    <property type="entry name" value="CD36_fam"/>
</dbReference>
<accession>A0A8S1A2Y4</accession>
<keyword evidence="3" id="KW-1003">Cell membrane</keyword>
<comment type="similarity">
    <text evidence="2">Belongs to the CD36 family.</text>
</comment>
<evidence type="ECO:0000256" key="3">
    <source>
        <dbReference type="ARBA" id="ARBA00022475"/>
    </source>
</evidence>
<evidence type="ECO:0000256" key="4">
    <source>
        <dbReference type="ARBA" id="ARBA00022692"/>
    </source>
</evidence>
<feature type="transmembrane region" description="Helical" evidence="8">
    <location>
        <begin position="43"/>
        <end position="65"/>
    </location>
</feature>
<dbReference type="EMBL" id="CADEBC010000500">
    <property type="protein sequence ID" value="CAB3238790.1"/>
    <property type="molecule type" value="Genomic_DNA"/>
</dbReference>
<evidence type="ECO:0000256" key="6">
    <source>
        <dbReference type="ARBA" id="ARBA00023136"/>
    </source>
</evidence>
<protein>
    <recommendedName>
        <fullName evidence="11">Protein peste</fullName>
    </recommendedName>
</protein>
<dbReference type="OrthoDB" id="514335at2759"/>
<evidence type="ECO:0000256" key="5">
    <source>
        <dbReference type="ARBA" id="ARBA00022989"/>
    </source>
</evidence>
<gene>
    <name evidence="9" type="ORF">APLA_LOCUS7576</name>
</gene>
<comment type="caution">
    <text evidence="9">The sequence shown here is derived from an EMBL/GenBank/DDBJ whole genome shotgun (WGS) entry which is preliminary data.</text>
</comment>
<name>A0A8S1A2Y4_ARCPL</name>
<dbReference type="GO" id="GO:0005886">
    <property type="term" value="C:plasma membrane"/>
    <property type="evidence" value="ECO:0007669"/>
    <property type="project" value="UniProtKB-SubCell"/>
</dbReference>
<dbReference type="AlphaFoldDB" id="A0A8S1A2Y4"/>
<dbReference type="PRINTS" id="PR01609">
    <property type="entry name" value="CD36FAMILY"/>
</dbReference>
<keyword evidence="4 8" id="KW-0812">Transmembrane</keyword>
<feature type="transmembrane region" description="Helical" evidence="8">
    <location>
        <begin position="476"/>
        <end position="499"/>
    </location>
</feature>
<dbReference type="GO" id="GO:0005044">
    <property type="term" value="F:scavenger receptor activity"/>
    <property type="evidence" value="ECO:0007669"/>
    <property type="project" value="TreeGrafter"/>
</dbReference>
<dbReference type="PANTHER" id="PTHR11923">
    <property type="entry name" value="SCAVENGER RECEPTOR CLASS B TYPE-1 SR-B1"/>
    <property type="match status" value="1"/>
</dbReference>
<evidence type="ECO:0000313" key="9">
    <source>
        <dbReference type="EMBL" id="CAB3238790.1"/>
    </source>
</evidence>
<keyword evidence="10" id="KW-1185">Reference proteome</keyword>
<organism evidence="9 10">
    <name type="scientific">Arctia plantaginis</name>
    <name type="common">Wood tiger moth</name>
    <name type="synonym">Phalaena plantaginis</name>
    <dbReference type="NCBI Taxonomy" id="874455"/>
    <lineage>
        <taxon>Eukaryota</taxon>
        <taxon>Metazoa</taxon>
        <taxon>Ecdysozoa</taxon>
        <taxon>Arthropoda</taxon>
        <taxon>Hexapoda</taxon>
        <taxon>Insecta</taxon>
        <taxon>Pterygota</taxon>
        <taxon>Neoptera</taxon>
        <taxon>Endopterygota</taxon>
        <taxon>Lepidoptera</taxon>
        <taxon>Glossata</taxon>
        <taxon>Ditrysia</taxon>
        <taxon>Noctuoidea</taxon>
        <taxon>Erebidae</taxon>
        <taxon>Arctiinae</taxon>
        <taxon>Arctia</taxon>
    </lineage>
</organism>
<dbReference type="Pfam" id="PF01130">
    <property type="entry name" value="CD36"/>
    <property type="match status" value="1"/>
</dbReference>
<evidence type="ECO:0000256" key="7">
    <source>
        <dbReference type="ARBA" id="ARBA00023180"/>
    </source>
</evidence>
<comment type="subcellular location">
    <subcellularLocation>
        <location evidence="1">Cell membrane</location>
    </subcellularLocation>
</comment>
<evidence type="ECO:0008006" key="11">
    <source>
        <dbReference type="Google" id="ProtNLM"/>
    </source>
</evidence>